<dbReference type="AlphaFoldDB" id="A0A382QMQ5"/>
<accession>A0A382QMQ5</accession>
<protein>
    <submittedName>
        <fullName evidence="1">Uncharacterized protein</fullName>
    </submittedName>
</protein>
<proteinExistence type="predicted"/>
<dbReference type="EMBL" id="UINC01115619">
    <property type="protein sequence ID" value="SVC86784.1"/>
    <property type="molecule type" value="Genomic_DNA"/>
</dbReference>
<name>A0A382QMQ5_9ZZZZ</name>
<reference evidence="1" key="1">
    <citation type="submission" date="2018-05" db="EMBL/GenBank/DDBJ databases">
        <authorList>
            <person name="Lanie J.A."/>
            <person name="Ng W.-L."/>
            <person name="Kazmierczak K.M."/>
            <person name="Andrzejewski T.M."/>
            <person name="Davidsen T.M."/>
            <person name="Wayne K.J."/>
            <person name="Tettelin H."/>
            <person name="Glass J.I."/>
            <person name="Rusch D."/>
            <person name="Podicherti R."/>
            <person name="Tsui H.-C.T."/>
            <person name="Winkler M.E."/>
        </authorList>
    </citation>
    <scope>NUCLEOTIDE SEQUENCE</scope>
</reference>
<evidence type="ECO:0000313" key="1">
    <source>
        <dbReference type="EMBL" id="SVC86784.1"/>
    </source>
</evidence>
<organism evidence="1">
    <name type="scientific">marine metagenome</name>
    <dbReference type="NCBI Taxonomy" id="408172"/>
    <lineage>
        <taxon>unclassified sequences</taxon>
        <taxon>metagenomes</taxon>
        <taxon>ecological metagenomes</taxon>
    </lineage>
</organism>
<gene>
    <name evidence="1" type="ORF">METZ01_LOCUS339638</name>
</gene>
<sequence length="67" mass="7299">MSKADTLKCDKCDNYLFITSYVIKKVSAIMSPTGQEVIAPVQVYSCGNCGVVPKLFTEGTGLEFDDE</sequence>